<dbReference type="RefSeq" id="WP_134415634.1">
    <property type="nucleotide sequence ID" value="NZ_SOHA01000043.1"/>
</dbReference>
<dbReference type="GO" id="GO:0003677">
    <property type="term" value="F:DNA binding"/>
    <property type="evidence" value="ECO:0007669"/>
    <property type="project" value="UniProtKB-KW"/>
</dbReference>
<dbReference type="OrthoDB" id="4307011at2"/>
<keyword evidence="4" id="KW-0804">Transcription</keyword>
<evidence type="ECO:0000256" key="1">
    <source>
        <dbReference type="ARBA" id="ARBA00022898"/>
    </source>
</evidence>
<dbReference type="Gene3D" id="1.10.10.10">
    <property type="entry name" value="Winged helix-like DNA-binding domain superfamily/Winged helix DNA-binding domain"/>
    <property type="match status" value="1"/>
</dbReference>
<dbReference type="SUPFAM" id="SSF46785">
    <property type="entry name" value="Winged helix' DNA-binding domain"/>
    <property type="match status" value="1"/>
</dbReference>
<evidence type="ECO:0000256" key="3">
    <source>
        <dbReference type="ARBA" id="ARBA00023125"/>
    </source>
</evidence>
<dbReference type="InterPro" id="IPR036388">
    <property type="entry name" value="WH-like_DNA-bd_sf"/>
</dbReference>
<dbReference type="EMBL" id="SOHA01000043">
    <property type="protein sequence ID" value="TFD26250.1"/>
    <property type="molecule type" value="Genomic_DNA"/>
</dbReference>
<sequence length="116" mass="12274">MEIELRGSTPPADQIREQISGLIAAGRMGASEKLPSVRQLARDLGVAPGTVAKAYRALETDGYVEARAGGSTRVSAKASPTPRPVIEAARHLSVISTSEGVSLDEAIRLLRVVWPN</sequence>
<dbReference type="GO" id="GO:0003700">
    <property type="term" value="F:DNA-binding transcription factor activity"/>
    <property type="evidence" value="ECO:0007669"/>
    <property type="project" value="InterPro"/>
</dbReference>
<evidence type="ECO:0000256" key="2">
    <source>
        <dbReference type="ARBA" id="ARBA00023015"/>
    </source>
</evidence>
<dbReference type="PANTHER" id="PTHR46577">
    <property type="entry name" value="HTH-TYPE TRANSCRIPTIONAL REGULATORY PROTEIN GABR"/>
    <property type="match status" value="1"/>
</dbReference>
<dbReference type="PROSITE" id="PS50949">
    <property type="entry name" value="HTH_GNTR"/>
    <property type="match status" value="1"/>
</dbReference>
<dbReference type="InterPro" id="IPR000524">
    <property type="entry name" value="Tscrpt_reg_HTH_GntR"/>
</dbReference>
<proteinExistence type="predicted"/>
<keyword evidence="3" id="KW-0238">DNA-binding</keyword>
<dbReference type="Proteomes" id="UP000297472">
    <property type="component" value="Unassembled WGS sequence"/>
</dbReference>
<dbReference type="SMART" id="SM00345">
    <property type="entry name" value="HTH_GNTR"/>
    <property type="match status" value="1"/>
</dbReference>
<reference evidence="6 7" key="1">
    <citation type="submission" date="2019-03" db="EMBL/GenBank/DDBJ databases">
        <title>Genomics of glacier-inhabiting Cryobacterium strains.</title>
        <authorList>
            <person name="Liu Q."/>
            <person name="Xin Y.-H."/>
        </authorList>
    </citation>
    <scope>NUCLEOTIDE SEQUENCE [LARGE SCALE GENOMIC DNA]</scope>
    <source>
        <strain evidence="6 7">TMT1-51</strain>
    </source>
</reference>
<dbReference type="CDD" id="cd07377">
    <property type="entry name" value="WHTH_GntR"/>
    <property type="match status" value="1"/>
</dbReference>
<evidence type="ECO:0000313" key="7">
    <source>
        <dbReference type="Proteomes" id="UP000297472"/>
    </source>
</evidence>
<evidence type="ECO:0000313" key="6">
    <source>
        <dbReference type="EMBL" id="TFD26250.1"/>
    </source>
</evidence>
<dbReference type="InterPro" id="IPR036390">
    <property type="entry name" value="WH_DNA-bd_sf"/>
</dbReference>
<evidence type="ECO:0000259" key="5">
    <source>
        <dbReference type="PROSITE" id="PS50949"/>
    </source>
</evidence>
<dbReference type="AlphaFoldDB" id="A0A4Y8JRC8"/>
<keyword evidence="2" id="KW-0805">Transcription regulation</keyword>
<dbReference type="InterPro" id="IPR051446">
    <property type="entry name" value="HTH_trans_reg/aminotransferase"/>
</dbReference>
<name>A0A4Y8JRC8_9MICO</name>
<keyword evidence="1" id="KW-0663">Pyridoxal phosphate</keyword>
<gene>
    <name evidence="6" type="ORF">E3T49_15695</name>
</gene>
<dbReference type="PANTHER" id="PTHR46577:SF1">
    <property type="entry name" value="HTH-TYPE TRANSCRIPTIONAL REGULATORY PROTEIN GABR"/>
    <property type="match status" value="1"/>
</dbReference>
<keyword evidence="7" id="KW-1185">Reference proteome</keyword>
<comment type="caution">
    <text evidence="6">The sequence shown here is derived from an EMBL/GenBank/DDBJ whole genome shotgun (WGS) entry which is preliminary data.</text>
</comment>
<feature type="domain" description="HTH gntR-type" evidence="5">
    <location>
        <begin position="9"/>
        <end position="77"/>
    </location>
</feature>
<accession>A0A4Y8JRC8</accession>
<evidence type="ECO:0000256" key="4">
    <source>
        <dbReference type="ARBA" id="ARBA00023163"/>
    </source>
</evidence>
<protein>
    <submittedName>
        <fullName evidence="6">GntR family transcriptional regulator</fullName>
    </submittedName>
</protein>
<dbReference type="Pfam" id="PF00392">
    <property type="entry name" value="GntR"/>
    <property type="match status" value="1"/>
</dbReference>
<organism evidence="6 7">
    <name type="scientific">Cryobacterium cryoconiti</name>
    <dbReference type="NCBI Taxonomy" id="1259239"/>
    <lineage>
        <taxon>Bacteria</taxon>
        <taxon>Bacillati</taxon>
        <taxon>Actinomycetota</taxon>
        <taxon>Actinomycetes</taxon>
        <taxon>Micrococcales</taxon>
        <taxon>Microbacteriaceae</taxon>
        <taxon>Cryobacterium</taxon>
    </lineage>
</organism>